<reference evidence="1" key="1">
    <citation type="journal article" date="2023" name="G3 (Bethesda)">
        <title>Whole genome assemblies of Zophobas morio and Tenebrio molitor.</title>
        <authorList>
            <person name="Kaur S."/>
            <person name="Stinson S.A."/>
            <person name="diCenzo G.C."/>
        </authorList>
    </citation>
    <scope>NUCLEOTIDE SEQUENCE</scope>
    <source>
        <strain evidence="1">QUZm001</strain>
    </source>
</reference>
<accession>A0AA38IWH5</accession>
<proteinExistence type="predicted"/>
<dbReference type="Proteomes" id="UP001168821">
    <property type="component" value="Unassembled WGS sequence"/>
</dbReference>
<evidence type="ECO:0000313" key="2">
    <source>
        <dbReference type="Proteomes" id="UP001168821"/>
    </source>
</evidence>
<dbReference type="EMBL" id="JALNTZ010000002">
    <property type="protein sequence ID" value="KAJ3663048.1"/>
    <property type="molecule type" value="Genomic_DNA"/>
</dbReference>
<evidence type="ECO:0008006" key="3">
    <source>
        <dbReference type="Google" id="ProtNLM"/>
    </source>
</evidence>
<gene>
    <name evidence="1" type="ORF">Zmor_007357</name>
</gene>
<name>A0AA38IWH5_9CUCU</name>
<organism evidence="1 2">
    <name type="scientific">Zophobas morio</name>
    <dbReference type="NCBI Taxonomy" id="2755281"/>
    <lineage>
        <taxon>Eukaryota</taxon>
        <taxon>Metazoa</taxon>
        <taxon>Ecdysozoa</taxon>
        <taxon>Arthropoda</taxon>
        <taxon>Hexapoda</taxon>
        <taxon>Insecta</taxon>
        <taxon>Pterygota</taxon>
        <taxon>Neoptera</taxon>
        <taxon>Endopterygota</taxon>
        <taxon>Coleoptera</taxon>
        <taxon>Polyphaga</taxon>
        <taxon>Cucujiformia</taxon>
        <taxon>Tenebrionidae</taxon>
        <taxon>Zophobas</taxon>
    </lineage>
</organism>
<sequence>MAVIGSKECCKLKNKFWNASKKSPTSPLAEVGVPQFIVHRTLKEQGQHPYHVQKVQALEPEQNCILFTDEAGFTRNLVR</sequence>
<protein>
    <recommendedName>
        <fullName evidence="3">Transposase</fullName>
    </recommendedName>
</protein>
<evidence type="ECO:0000313" key="1">
    <source>
        <dbReference type="EMBL" id="KAJ3663048.1"/>
    </source>
</evidence>
<dbReference type="AlphaFoldDB" id="A0AA38IWH5"/>
<keyword evidence="2" id="KW-1185">Reference proteome</keyword>
<comment type="caution">
    <text evidence="1">The sequence shown here is derived from an EMBL/GenBank/DDBJ whole genome shotgun (WGS) entry which is preliminary data.</text>
</comment>